<sequence length="743" mass="86342">MDSSCRPSRKRSAPPGQELDEEQKIARLISTLQQRGRSDPVIKKKALEMYENLLGSNLNLNNTVPMENVDINAPDDIIETFPPILFAEKEKDDDFRLEDHQREAISFLYKKVIGPSENWKEAGSGSGAILAHFMGLGKTTTIVAFLYGILSHDAFKKRFKRVLIVSPDIVMPHWVNEFEKEVWKDSFGTKIDNIKATTLECGTSKTNDPEKLKRIQISAWFNNEDDNKIMIMSYEMFNKLTKKENQNKKKKVAETSNKKKETNQAPDKKIKQFLQNPGPDIVIFDEGHKVKNISLNSYKDKDEILTNRRIVLTGTPMQNNLKELYAVVNYVDKKVLGSYSEFELFYIKPIEDGKYSDAPEIVRELSEDKQEKLFNKLKTVMHRKDESCLNDILTCKKKEITITFNETAEQTPLLDELTDEYNNQLDKLFFQYFYDLNRIAAHPFIYQKKVSEASEHQKFSQNPNKSSKTKILFELLDECIQHKEKLVIFAESLETLEFIENELKRRSIKEEPKSEAKSYKEFPWQKGINYYRIDGKTDKFKREKYTEEFNESENTKARLFLLSTKTASLGISLVGATRMILFDHGFNPANNTQAVYRIYRIGQEHKEVYIYRFEIKNCDDSVLRNQITKLIQTKGCVDGDILTPEYTKLELKNRRNIYENPVINKISDARIFEISDFLLRDVIARNKKYICDFTTYSDIFFEDDDESSDDGGADDDSNEDESSIDEKSLDILQHIKIENAEQN</sequence>
<evidence type="ECO:0000313" key="2">
    <source>
        <dbReference type="WBParaSite" id="PS1159_v2.g23258.t1"/>
    </source>
</evidence>
<name>A0AC35G420_9BILA</name>
<dbReference type="Proteomes" id="UP000887580">
    <property type="component" value="Unplaced"/>
</dbReference>
<protein>
    <submittedName>
        <fullName evidence="2">Uncharacterized protein</fullName>
    </submittedName>
</protein>
<accession>A0AC35G420</accession>
<dbReference type="WBParaSite" id="PS1159_v2.g23258.t1">
    <property type="protein sequence ID" value="PS1159_v2.g23258.t1"/>
    <property type="gene ID" value="PS1159_v2.g23258"/>
</dbReference>
<proteinExistence type="predicted"/>
<evidence type="ECO:0000313" key="1">
    <source>
        <dbReference type="Proteomes" id="UP000887580"/>
    </source>
</evidence>
<organism evidence="1 2">
    <name type="scientific">Panagrolaimus sp. PS1159</name>
    <dbReference type="NCBI Taxonomy" id="55785"/>
    <lineage>
        <taxon>Eukaryota</taxon>
        <taxon>Metazoa</taxon>
        <taxon>Ecdysozoa</taxon>
        <taxon>Nematoda</taxon>
        <taxon>Chromadorea</taxon>
        <taxon>Rhabditida</taxon>
        <taxon>Tylenchina</taxon>
        <taxon>Panagrolaimomorpha</taxon>
        <taxon>Panagrolaimoidea</taxon>
        <taxon>Panagrolaimidae</taxon>
        <taxon>Panagrolaimus</taxon>
    </lineage>
</organism>
<reference evidence="2" key="1">
    <citation type="submission" date="2022-11" db="UniProtKB">
        <authorList>
            <consortium name="WormBaseParasite"/>
        </authorList>
    </citation>
    <scope>IDENTIFICATION</scope>
</reference>